<feature type="non-terminal residue" evidence="1">
    <location>
        <position position="1"/>
    </location>
</feature>
<evidence type="ECO:0000313" key="1">
    <source>
        <dbReference type="EMBL" id="CAG8825721.1"/>
    </source>
</evidence>
<dbReference type="Proteomes" id="UP000789920">
    <property type="component" value="Unassembled WGS sequence"/>
</dbReference>
<sequence length="127" mass="15076">YENNIIFKLEQNVLLEKEINVFDQEMNDIEEEINALEEEIKFALDIIKSENKTEKIKLKTFCNEVADFLKLFPTTYDTSIRQIPYLQTNKPRSPGRLPTYLNMGKLHMIPHKFTLNEFLSQKSDYNK</sequence>
<reference evidence="1" key="1">
    <citation type="submission" date="2021-06" db="EMBL/GenBank/DDBJ databases">
        <authorList>
            <person name="Kallberg Y."/>
            <person name="Tangrot J."/>
            <person name="Rosling A."/>
        </authorList>
    </citation>
    <scope>NUCLEOTIDE SEQUENCE</scope>
    <source>
        <strain evidence="1">MA461A</strain>
    </source>
</reference>
<keyword evidence="2" id="KW-1185">Reference proteome</keyword>
<protein>
    <submittedName>
        <fullName evidence="1">12356_t:CDS:1</fullName>
    </submittedName>
</protein>
<accession>A0ACA9S5B2</accession>
<proteinExistence type="predicted"/>
<evidence type="ECO:0000313" key="2">
    <source>
        <dbReference type="Proteomes" id="UP000789920"/>
    </source>
</evidence>
<dbReference type="EMBL" id="CAJVQC010090976">
    <property type="protein sequence ID" value="CAG8825721.1"/>
    <property type="molecule type" value="Genomic_DNA"/>
</dbReference>
<name>A0ACA9S5B2_9GLOM</name>
<organism evidence="1 2">
    <name type="scientific">Racocetra persica</name>
    <dbReference type="NCBI Taxonomy" id="160502"/>
    <lineage>
        <taxon>Eukaryota</taxon>
        <taxon>Fungi</taxon>
        <taxon>Fungi incertae sedis</taxon>
        <taxon>Mucoromycota</taxon>
        <taxon>Glomeromycotina</taxon>
        <taxon>Glomeromycetes</taxon>
        <taxon>Diversisporales</taxon>
        <taxon>Gigasporaceae</taxon>
        <taxon>Racocetra</taxon>
    </lineage>
</organism>
<gene>
    <name evidence="1" type="ORF">RPERSI_LOCUS26557</name>
</gene>
<comment type="caution">
    <text evidence="1">The sequence shown here is derived from an EMBL/GenBank/DDBJ whole genome shotgun (WGS) entry which is preliminary data.</text>
</comment>